<sequence>MFRLFSKHAPAETGNADFRIPGRLRAPEGFAALTLRPMTLDDLDEWSEVRRFNDDWLKPWDSGDPMNGPTITFNEWVNRQRRAEQSGRGAVMLMIADGRIVGQISLGAICYGAMRTGTIGYWVDRRCVGHGYAPIALALLADWALLDETGPMLHSIEVAILPENARSRRVVEKLGLVYEGVRRSYMYVNGQWRDHDIYTLVSSDVHGRVIDRLRAGVPTPAP</sequence>
<proteinExistence type="predicted"/>
<organism evidence="2 3">
    <name type="scientific">Bifidobacterium catulorum</name>
    <dbReference type="NCBI Taxonomy" id="1630173"/>
    <lineage>
        <taxon>Bacteria</taxon>
        <taxon>Bacillati</taxon>
        <taxon>Actinomycetota</taxon>
        <taxon>Actinomycetes</taxon>
        <taxon>Bifidobacteriales</taxon>
        <taxon>Bifidobacteriaceae</taxon>
        <taxon>Bifidobacterium</taxon>
    </lineage>
</organism>
<gene>
    <name evidence="2" type="ORF">DF200_03630</name>
</gene>
<feature type="domain" description="N-acetyltransferase" evidence="1">
    <location>
        <begin position="33"/>
        <end position="194"/>
    </location>
</feature>
<dbReference type="OrthoDB" id="5242221at2"/>
<dbReference type="EMBL" id="QFFN01000006">
    <property type="protein sequence ID" value="PWG60139.1"/>
    <property type="molecule type" value="Genomic_DNA"/>
</dbReference>
<dbReference type="InterPro" id="IPR051908">
    <property type="entry name" value="Ribosomal_N-acetyltransferase"/>
</dbReference>
<name>A0A2U2MTF9_9BIFI</name>
<accession>A0A2U2MTF9</accession>
<dbReference type="GO" id="GO:0005737">
    <property type="term" value="C:cytoplasm"/>
    <property type="evidence" value="ECO:0007669"/>
    <property type="project" value="TreeGrafter"/>
</dbReference>
<dbReference type="InterPro" id="IPR016181">
    <property type="entry name" value="Acyl_CoA_acyltransferase"/>
</dbReference>
<dbReference type="AlphaFoldDB" id="A0A2U2MTF9"/>
<keyword evidence="3" id="KW-1185">Reference proteome</keyword>
<dbReference type="InterPro" id="IPR000182">
    <property type="entry name" value="GNAT_dom"/>
</dbReference>
<protein>
    <submittedName>
        <fullName evidence="2">N-acetyltransferase</fullName>
    </submittedName>
</protein>
<evidence type="ECO:0000313" key="2">
    <source>
        <dbReference type="EMBL" id="PWG60139.1"/>
    </source>
</evidence>
<dbReference type="GO" id="GO:1990189">
    <property type="term" value="F:protein N-terminal-serine acetyltransferase activity"/>
    <property type="evidence" value="ECO:0007669"/>
    <property type="project" value="TreeGrafter"/>
</dbReference>
<dbReference type="GO" id="GO:0008999">
    <property type="term" value="F:protein-N-terminal-alanine acetyltransferase activity"/>
    <property type="evidence" value="ECO:0007669"/>
    <property type="project" value="TreeGrafter"/>
</dbReference>
<dbReference type="Gene3D" id="3.40.630.30">
    <property type="match status" value="1"/>
</dbReference>
<dbReference type="RefSeq" id="WP_109136940.1">
    <property type="nucleotide sequence ID" value="NZ_QFFN01000006.1"/>
</dbReference>
<evidence type="ECO:0000313" key="3">
    <source>
        <dbReference type="Proteomes" id="UP000245753"/>
    </source>
</evidence>
<dbReference type="SUPFAM" id="SSF55729">
    <property type="entry name" value="Acyl-CoA N-acyltransferases (Nat)"/>
    <property type="match status" value="1"/>
</dbReference>
<dbReference type="Proteomes" id="UP000245753">
    <property type="component" value="Unassembled WGS sequence"/>
</dbReference>
<dbReference type="PANTHER" id="PTHR43441">
    <property type="entry name" value="RIBOSOMAL-PROTEIN-SERINE ACETYLTRANSFERASE"/>
    <property type="match status" value="1"/>
</dbReference>
<dbReference type="PANTHER" id="PTHR43441:SF10">
    <property type="entry name" value="ACETYLTRANSFERASE"/>
    <property type="match status" value="1"/>
</dbReference>
<comment type="caution">
    <text evidence="2">The sequence shown here is derived from an EMBL/GenBank/DDBJ whole genome shotgun (WGS) entry which is preliminary data.</text>
</comment>
<dbReference type="Pfam" id="PF13302">
    <property type="entry name" value="Acetyltransf_3"/>
    <property type="match status" value="1"/>
</dbReference>
<evidence type="ECO:0000259" key="1">
    <source>
        <dbReference type="PROSITE" id="PS51186"/>
    </source>
</evidence>
<reference evidence="2 3" key="1">
    <citation type="journal article" date="2018" name="Int. J. Syst. Evol. Microbiol.">
        <title>Bifidobacterium catulorum sp. nov., a novel taxon from the faeces of the baby common marmoset (Callithrix jacchus).</title>
        <authorList>
            <person name="Modesto M."/>
            <person name="Michelini S."/>
            <person name="Oki K."/>
            <person name="Biavati B."/>
            <person name="Watanabe K."/>
            <person name="Mattarelli P."/>
        </authorList>
    </citation>
    <scope>NUCLEOTIDE SEQUENCE [LARGE SCALE GENOMIC DNA]</scope>
    <source>
        <strain evidence="2 3">MRM 8.19</strain>
    </source>
</reference>
<keyword evidence="2" id="KW-0808">Transferase</keyword>
<dbReference type="PROSITE" id="PS51186">
    <property type="entry name" value="GNAT"/>
    <property type="match status" value="1"/>
</dbReference>